<proteinExistence type="predicted"/>
<keyword evidence="3" id="KW-1185">Reference proteome</keyword>
<feature type="region of interest" description="Disordered" evidence="1">
    <location>
        <begin position="62"/>
        <end position="132"/>
    </location>
</feature>
<sequence>MDINEYMKTSLENQKAHTSLLERIAEGVENLVASGIHIASFTLPENFDLKQVGNVLHATGGTQTDTAASATDADTSAANEAAAKEKADQEAKEKADKAAKAKADKEAKEKADAEAKAKADAEAAKKKGPTADDARKALKAYAAIEGNDAALELLASLGAASVSELVEQGEEKIAELIKAAGGK</sequence>
<name>A0A9E7E1I7_9CAUD</name>
<evidence type="ECO:0000313" key="3">
    <source>
        <dbReference type="Proteomes" id="UP001056460"/>
    </source>
</evidence>
<evidence type="ECO:0000313" key="2">
    <source>
        <dbReference type="EMBL" id="URA07190.1"/>
    </source>
</evidence>
<organism evidence="2 3">
    <name type="scientific">Xanthomonas phage Mallos</name>
    <dbReference type="NCBI Taxonomy" id="2939131"/>
    <lineage>
        <taxon>Viruses</taxon>
        <taxon>Duplodnaviria</taxon>
        <taxon>Heunggongvirae</taxon>
        <taxon>Uroviricota</taxon>
        <taxon>Caudoviricetes</taxon>
        <taxon>Mesyanzhinovviridae</taxon>
        <taxon>Bradleyvirinae</taxon>
        <taxon>Mallosvirus</taxon>
        <taxon>Mallosvirus mallos</taxon>
    </lineage>
</organism>
<feature type="compositionally biased region" description="Low complexity" evidence="1">
    <location>
        <begin position="64"/>
        <end position="81"/>
    </location>
</feature>
<gene>
    <name evidence="2" type="ORF">Mallos_BL60082</name>
</gene>
<accession>A0A9E7E1I7</accession>
<evidence type="ECO:0000256" key="1">
    <source>
        <dbReference type="SAM" id="MobiDB-lite"/>
    </source>
</evidence>
<reference evidence="2" key="1">
    <citation type="journal article" date="2022" name="Viruses">
        <title>Isolation of novel Xanthomonas phages for the plant pathogens X. translucens and X. campestris.</title>
        <authorList>
            <person name="Erdrich S.H."/>
            <person name="Sharma V."/>
            <person name="Schurr U."/>
            <person name="Arsova B."/>
            <person name="Frunzke J."/>
        </authorList>
    </citation>
    <scope>NUCLEOTIDE SEQUENCE</scope>
</reference>
<protein>
    <submittedName>
        <fullName evidence="2">Membrane spanning protein</fullName>
    </submittedName>
</protein>
<dbReference type="Proteomes" id="UP001056460">
    <property type="component" value="Segment"/>
</dbReference>
<dbReference type="EMBL" id="ON189047">
    <property type="protein sequence ID" value="URA07190.1"/>
    <property type="molecule type" value="Genomic_DNA"/>
</dbReference>
<feature type="compositionally biased region" description="Basic and acidic residues" evidence="1">
    <location>
        <begin position="82"/>
        <end position="132"/>
    </location>
</feature>